<reference evidence="1 2" key="1">
    <citation type="journal article" date="2016" name="Gene">
        <title>PacBio SMRT assembly of a complex multi-replicon genome reveals chlorocatechol degradative operon in a region of genome plasticity.</title>
        <authorList>
            <person name="Ricker N."/>
            <person name="Shen S.Y."/>
            <person name="Goordial J."/>
            <person name="Jin S."/>
            <person name="Fulthorpe R.R."/>
        </authorList>
    </citation>
    <scope>NUCLEOTIDE SEQUENCE [LARGE SCALE GENOMIC DNA]</scope>
    <source>
        <strain evidence="1 2">OLGA172</strain>
    </source>
</reference>
<dbReference type="Proteomes" id="UP000076852">
    <property type="component" value="Chromosome 1"/>
</dbReference>
<dbReference type="KEGG" id="buz:AYM40_16650"/>
<gene>
    <name evidence="1" type="ORF">AYM40_16650</name>
</gene>
<dbReference type="STRING" id="1804984.AYM40_16650"/>
<evidence type="ECO:0000313" key="1">
    <source>
        <dbReference type="EMBL" id="ANB73803.1"/>
    </source>
</evidence>
<dbReference type="AlphaFoldDB" id="A0A161I713"/>
<organism evidence="1 2">
    <name type="scientific">Paraburkholderia phytofirmans OLGA172</name>
    <dbReference type="NCBI Taxonomy" id="1417228"/>
    <lineage>
        <taxon>Bacteria</taxon>
        <taxon>Pseudomonadati</taxon>
        <taxon>Pseudomonadota</taxon>
        <taxon>Betaproteobacteria</taxon>
        <taxon>Burkholderiales</taxon>
        <taxon>Burkholderiaceae</taxon>
        <taxon>Paraburkholderia</taxon>
    </lineage>
</organism>
<keyword evidence="2" id="KW-1185">Reference proteome</keyword>
<dbReference type="EMBL" id="CP014578">
    <property type="protein sequence ID" value="ANB73803.1"/>
    <property type="molecule type" value="Genomic_DNA"/>
</dbReference>
<sequence length="464" mass="47636">MSGITVIETNVNVASFTKAWVDFATAVRDYVHGDATPENVEAATIALASAATALSEVPGFSAISGVAGLIAGKMGVDADRRALDDATFRKDSMAQAAAVAGLIADGAAIGAGVAGVVAEVAPTTAPAMLVIGTAGGVVALFAGTAQNTIGGVNWLQNYLNALSQALIDGAFKQSEELQIILGDMHGNAEIFVPGNATDSFTGSLAGGSSFQVEENGVETGRVILDMSGSKINIKITGSNIVSNVDNFLIDLEDGASASINGKGNTINVGAGAAVTFNFADDNVILDRATGNEIHVANGTITTWGQRGVISGAATGSVTSFDDGSQDVVAYNAAGVKTDRLSIMNGGTSVHEFYDEQTGIMAGLHLNFDDGSRNVWRWDSAGQTEQTSYASDGSGRQFIQDSEGGLIAINDIHADGSVENVYRPLASVRMSASDRVGVETEINQGTAVIADFPGEIGIPDRMYLP</sequence>
<dbReference type="OrthoDB" id="9079438at2"/>
<name>A0A161I713_9BURK</name>
<evidence type="ECO:0000313" key="2">
    <source>
        <dbReference type="Proteomes" id="UP000076852"/>
    </source>
</evidence>
<proteinExistence type="predicted"/>
<accession>A0A161I713</accession>
<dbReference type="RefSeq" id="WP_063497168.1">
    <property type="nucleotide sequence ID" value="NZ_CP014578.1"/>
</dbReference>
<protein>
    <submittedName>
        <fullName evidence="1">Uncharacterized protein</fullName>
    </submittedName>
</protein>